<reference evidence="2" key="1">
    <citation type="journal article" date="2015" name="Nature">
        <title>Complex archaea that bridge the gap between prokaryotes and eukaryotes.</title>
        <authorList>
            <person name="Spang A."/>
            <person name="Saw J.H."/>
            <person name="Jorgensen S.L."/>
            <person name="Zaremba-Niedzwiedzka K."/>
            <person name="Martijn J."/>
            <person name="Lind A.E."/>
            <person name="van Eijk R."/>
            <person name="Schleper C."/>
            <person name="Guy L."/>
            <person name="Ettema T.J."/>
        </authorList>
    </citation>
    <scope>NUCLEOTIDE SEQUENCE</scope>
</reference>
<sequence>MTVALAFIDLIDLINAFMVAGLLWLTLLRERHIRTLQTQLDESHTVMAEQHLALCLAAGDDPEEVAVRMAAKIRNEATH</sequence>
<comment type="caution">
    <text evidence="2">The sequence shown here is derived from an EMBL/GenBank/DDBJ whole genome shotgun (WGS) entry which is preliminary data.</text>
</comment>
<name>A0A0F9GZP7_9ZZZZ</name>
<feature type="transmembrane region" description="Helical" evidence="1">
    <location>
        <begin position="6"/>
        <end position="27"/>
    </location>
</feature>
<organism evidence="2">
    <name type="scientific">marine sediment metagenome</name>
    <dbReference type="NCBI Taxonomy" id="412755"/>
    <lineage>
        <taxon>unclassified sequences</taxon>
        <taxon>metagenomes</taxon>
        <taxon>ecological metagenomes</taxon>
    </lineage>
</organism>
<dbReference type="EMBL" id="LAZR01016489">
    <property type="protein sequence ID" value="KKM04279.1"/>
    <property type="molecule type" value="Genomic_DNA"/>
</dbReference>
<protein>
    <submittedName>
        <fullName evidence="2">Uncharacterized protein</fullName>
    </submittedName>
</protein>
<proteinExistence type="predicted"/>
<gene>
    <name evidence="2" type="ORF">LCGC14_1765800</name>
</gene>
<evidence type="ECO:0000256" key="1">
    <source>
        <dbReference type="SAM" id="Phobius"/>
    </source>
</evidence>
<evidence type="ECO:0000313" key="2">
    <source>
        <dbReference type="EMBL" id="KKM04279.1"/>
    </source>
</evidence>
<keyword evidence="1" id="KW-0812">Transmembrane</keyword>
<accession>A0A0F9GZP7</accession>
<keyword evidence="1" id="KW-1133">Transmembrane helix</keyword>
<keyword evidence="1" id="KW-0472">Membrane</keyword>
<dbReference type="AlphaFoldDB" id="A0A0F9GZP7"/>